<dbReference type="InterPro" id="IPR011053">
    <property type="entry name" value="Single_hybrid_motif"/>
</dbReference>
<keyword evidence="4 9" id="KW-0444">Lipid biosynthesis</keyword>
<evidence type="ECO:0000256" key="2">
    <source>
        <dbReference type="ARBA" id="ARBA00005194"/>
    </source>
</evidence>
<name>A0A8J2YY71_9PROT</name>
<dbReference type="AlphaFoldDB" id="A0A8J2YY71"/>
<dbReference type="GO" id="GO:0006633">
    <property type="term" value="P:fatty acid biosynthetic process"/>
    <property type="evidence" value="ECO:0007669"/>
    <property type="project" value="UniProtKB-UniPathway"/>
</dbReference>
<sequence length="158" mass="16762">MTKPNDFTVDEERVRKLATLLDEAKLTEIEYAWGEHRIRVTRSPAPIASYAAPIAAPAAAAQPLPAEAHAATHPDAEFANHPGAVKSPMVGTAYLSPQPGAPPFVRVGDTVSAGQPLLIIEAMKVMNQIRAPKAGKVGRLLVTDGNPVEFGQVVLVLE</sequence>
<dbReference type="PROSITE" id="PS00188">
    <property type="entry name" value="BIOTIN"/>
    <property type="match status" value="1"/>
</dbReference>
<dbReference type="UniPathway" id="UPA00094"/>
<evidence type="ECO:0000256" key="3">
    <source>
        <dbReference type="ARBA" id="ARBA00017562"/>
    </source>
</evidence>
<dbReference type="NCBIfam" id="TIGR00531">
    <property type="entry name" value="BCCP"/>
    <property type="match status" value="1"/>
</dbReference>
<dbReference type="FunFam" id="2.40.50.100:FF:000003">
    <property type="entry name" value="Acetyl-CoA carboxylase biotin carboxyl carrier protein"/>
    <property type="match status" value="1"/>
</dbReference>
<evidence type="ECO:0000313" key="11">
    <source>
        <dbReference type="EMBL" id="GGF31639.1"/>
    </source>
</evidence>
<organism evidence="11 12">
    <name type="scientific">Aliidongia dinghuensis</name>
    <dbReference type="NCBI Taxonomy" id="1867774"/>
    <lineage>
        <taxon>Bacteria</taxon>
        <taxon>Pseudomonadati</taxon>
        <taxon>Pseudomonadota</taxon>
        <taxon>Alphaproteobacteria</taxon>
        <taxon>Rhodospirillales</taxon>
        <taxon>Dongiaceae</taxon>
        <taxon>Aliidongia</taxon>
    </lineage>
</organism>
<dbReference type="PANTHER" id="PTHR45266:SF3">
    <property type="entry name" value="OXALOACETATE DECARBOXYLASE ALPHA CHAIN"/>
    <property type="match status" value="1"/>
</dbReference>
<keyword evidence="7 9" id="KW-0275">Fatty acid biosynthesis</keyword>
<dbReference type="Proteomes" id="UP000646365">
    <property type="component" value="Unassembled WGS sequence"/>
</dbReference>
<dbReference type="PROSITE" id="PS50968">
    <property type="entry name" value="BIOTINYL_LIPOYL"/>
    <property type="match status" value="1"/>
</dbReference>
<evidence type="ECO:0000256" key="1">
    <source>
        <dbReference type="ARBA" id="ARBA00003761"/>
    </source>
</evidence>
<dbReference type="RefSeq" id="WP_189049451.1">
    <property type="nucleotide sequence ID" value="NZ_BMJQ01000011.1"/>
</dbReference>
<comment type="pathway">
    <text evidence="2 9">Lipid metabolism; fatty acid biosynthesis.</text>
</comment>
<keyword evidence="8 9" id="KW-0092">Biotin</keyword>
<dbReference type="EMBL" id="BMJQ01000011">
    <property type="protein sequence ID" value="GGF31639.1"/>
    <property type="molecule type" value="Genomic_DNA"/>
</dbReference>
<evidence type="ECO:0000256" key="4">
    <source>
        <dbReference type="ARBA" id="ARBA00022516"/>
    </source>
</evidence>
<dbReference type="PANTHER" id="PTHR45266">
    <property type="entry name" value="OXALOACETATE DECARBOXYLASE ALPHA CHAIN"/>
    <property type="match status" value="1"/>
</dbReference>
<protein>
    <recommendedName>
        <fullName evidence="3 9">Biotin carboxyl carrier protein of acetyl-CoA carboxylase</fullName>
    </recommendedName>
</protein>
<dbReference type="PRINTS" id="PR01071">
    <property type="entry name" value="ACOABIOTINCC"/>
</dbReference>
<dbReference type="SUPFAM" id="SSF51230">
    <property type="entry name" value="Single hybrid motif"/>
    <property type="match status" value="1"/>
</dbReference>
<evidence type="ECO:0000313" key="12">
    <source>
        <dbReference type="Proteomes" id="UP000646365"/>
    </source>
</evidence>
<reference evidence="11" key="1">
    <citation type="journal article" date="2014" name="Int. J. Syst. Evol. Microbiol.">
        <title>Complete genome sequence of Corynebacterium casei LMG S-19264T (=DSM 44701T), isolated from a smear-ripened cheese.</title>
        <authorList>
            <consortium name="US DOE Joint Genome Institute (JGI-PGF)"/>
            <person name="Walter F."/>
            <person name="Albersmeier A."/>
            <person name="Kalinowski J."/>
            <person name="Ruckert C."/>
        </authorList>
    </citation>
    <scope>NUCLEOTIDE SEQUENCE</scope>
    <source>
        <strain evidence="11">CGMCC 1.15725</strain>
    </source>
</reference>
<comment type="function">
    <text evidence="1 9">This protein is a component of the acetyl coenzyme A carboxylase complex; first, biotin carboxylase catalyzes the carboxylation of the carrier protein and then the transcarboxylase transfers the carboxyl group to form malonyl-CoA.</text>
</comment>
<evidence type="ECO:0000259" key="10">
    <source>
        <dbReference type="PROSITE" id="PS50968"/>
    </source>
</evidence>
<evidence type="ECO:0000256" key="8">
    <source>
        <dbReference type="ARBA" id="ARBA00023267"/>
    </source>
</evidence>
<evidence type="ECO:0000256" key="5">
    <source>
        <dbReference type="ARBA" id="ARBA00022832"/>
    </source>
</evidence>
<keyword evidence="5 9" id="KW-0276">Fatty acid metabolism</keyword>
<dbReference type="Pfam" id="PF00364">
    <property type="entry name" value="Biotin_lipoyl"/>
    <property type="match status" value="1"/>
</dbReference>
<evidence type="ECO:0000256" key="9">
    <source>
        <dbReference type="RuleBase" id="RU364072"/>
    </source>
</evidence>
<keyword evidence="6 9" id="KW-0443">Lipid metabolism</keyword>
<dbReference type="InterPro" id="IPR001249">
    <property type="entry name" value="AcCoA_biotinCC"/>
</dbReference>
<dbReference type="Gene3D" id="2.40.50.100">
    <property type="match status" value="1"/>
</dbReference>
<dbReference type="CDD" id="cd06850">
    <property type="entry name" value="biotinyl_domain"/>
    <property type="match status" value="1"/>
</dbReference>
<reference evidence="11" key="2">
    <citation type="submission" date="2020-09" db="EMBL/GenBank/DDBJ databases">
        <authorList>
            <person name="Sun Q."/>
            <person name="Zhou Y."/>
        </authorList>
    </citation>
    <scope>NUCLEOTIDE SEQUENCE</scope>
    <source>
        <strain evidence="11">CGMCC 1.15725</strain>
    </source>
</reference>
<dbReference type="InterPro" id="IPR001882">
    <property type="entry name" value="Biotin_BS"/>
</dbReference>
<proteinExistence type="predicted"/>
<dbReference type="InterPro" id="IPR000089">
    <property type="entry name" value="Biotin_lipoyl"/>
</dbReference>
<dbReference type="GO" id="GO:0009317">
    <property type="term" value="C:acetyl-CoA carboxylase complex"/>
    <property type="evidence" value="ECO:0007669"/>
    <property type="project" value="InterPro"/>
</dbReference>
<comment type="caution">
    <text evidence="11">The sequence shown here is derived from an EMBL/GenBank/DDBJ whole genome shotgun (WGS) entry which is preliminary data.</text>
</comment>
<evidence type="ECO:0000256" key="6">
    <source>
        <dbReference type="ARBA" id="ARBA00023098"/>
    </source>
</evidence>
<feature type="domain" description="Lipoyl-binding" evidence="10">
    <location>
        <begin position="82"/>
        <end position="158"/>
    </location>
</feature>
<evidence type="ECO:0000256" key="7">
    <source>
        <dbReference type="ARBA" id="ARBA00023160"/>
    </source>
</evidence>
<gene>
    <name evidence="11" type="ORF">GCM10011611_42220</name>
</gene>
<dbReference type="GO" id="GO:0003989">
    <property type="term" value="F:acetyl-CoA carboxylase activity"/>
    <property type="evidence" value="ECO:0007669"/>
    <property type="project" value="InterPro"/>
</dbReference>
<dbReference type="InterPro" id="IPR050709">
    <property type="entry name" value="Biotin_Carboxyl_Carrier/Decarb"/>
</dbReference>
<accession>A0A8J2YY71</accession>
<keyword evidence="12" id="KW-1185">Reference proteome</keyword>